<dbReference type="SUPFAM" id="SSF54637">
    <property type="entry name" value="Thioesterase/thiol ester dehydrase-isomerase"/>
    <property type="match status" value="2"/>
</dbReference>
<dbReference type="PANTHER" id="PTHR11066:SF34">
    <property type="entry name" value="ACYL-COENZYME A THIOESTERASE 8"/>
    <property type="match status" value="1"/>
</dbReference>
<dbReference type="GO" id="GO:0047617">
    <property type="term" value="F:fatty acyl-CoA hydrolase activity"/>
    <property type="evidence" value="ECO:0007669"/>
    <property type="project" value="InterPro"/>
</dbReference>
<dbReference type="CDD" id="cd03444">
    <property type="entry name" value="Thioesterase_II_repeat1"/>
    <property type="match status" value="1"/>
</dbReference>
<dbReference type="OrthoDB" id="9781019at2"/>
<dbReference type="AlphaFoldDB" id="A0A3P3VW99"/>
<dbReference type="EMBL" id="RQVS01000015">
    <property type="protein sequence ID" value="RRJ85886.1"/>
    <property type="molecule type" value="Genomic_DNA"/>
</dbReference>
<keyword evidence="6" id="KW-1185">Reference proteome</keyword>
<feature type="domain" description="Acyl-CoA thioesterase 2 C-terminal" evidence="3">
    <location>
        <begin position="171"/>
        <end position="279"/>
    </location>
</feature>
<dbReference type="Proteomes" id="UP000274391">
    <property type="component" value="Unassembled WGS sequence"/>
</dbReference>
<sequence>MQSFLRAMQLDNPGARTRDDTFTGTNIWDLYDRVFGGQAVAQSVIAAGHTVDDDRVIHSIHGYFMRPGNVDEPLTFSVSRLFDGASFSTRSVTAYQNRLPMFTMLCSFQLPQEGLEHSISMPEGIPDPDSLPDEGPIVSAVSEDLANYWVYRRPFHIRHVEGQIYTAPAATRTNHQAVWFKAVETLPDDDHLHRAALGFLSDYTVLESLLRSHGLSWATPGLRAANLDHAVWWHRSARVDEWLLYLQESSTTQGGRGLIQGRIFTREGLLVATVTQEGMVRVSE</sequence>
<dbReference type="InterPro" id="IPR049449">
    <property type="entry name" value="TesB_ACOT8-like_N"/>
</dbReference>
<reference evidence="5 6" key="1">
    <citation type="submission" date="2018-11" db="EMBL/GenBank/DDBJ databases">
        <title>YIM 102482-1 draft genome.</title>
        <authorList>
            <person name="Li G."/>
            <person name="Jiang Y."/>
        </authorList>
    </citation>
    <scope>NUCLEOTIDE SEQUENCE [LARGE SCALE GENOMIC DNA]</scope>
    <source>
        <strain evidence="5 6">YIM 102482-1</strain>
    </source>
</reference>
<evidence type="ECO:0000259" key="3">
    <source>
        <dbReference type="Pfam" id="PF02551"/>
    </source>
</evidence>
<evidence type="ECO:0000313" key="5">
    <source>
        <dbReference type="EMBL" id="RRJ85886.1"/>
    </source>
</evidence>
<dbReference type="Gene3D" id="2.40.160.210">
    <property type="entry name" value="Acyl-CoA thioesterase, double hotdog domain"/>
    <property type="match status" value="1"/>
</dbReference>
<gene>
    <name evidence="5" type="ORF">EG850_11245</name>
</gene>
<dbReference type="InterPro" id="IPR042171">
    <property type="entry name" value="Acyl-CoA_hotdog"/>
</dbReference>
<dbReference type="PANTHER" id="PTHR11066">
    <property type="entry name" value="ACYL-COA THIOESTERASE"/>
    <property type="match status" value="1"/>
</dbReference>
<evidence type="ECO:0000256" key="2">
    <source>
        <dbReference type="ARBA" id="ARBA00022801"/>
    </source>
</evidence>
<dbReference type="InterPro" id="IPR003703">
    <property type="entry name" value="Acyl_CoA_thio"/>
</dbReference>
<dbReference type="Pfam" id="PF02551">
    <property type="entry name" value="Acyl_CoA_thio"/>
    <property type="match status" value="1"/>
</dbReference>
<dbReference type="GO" id="GO:0009062">
    <property type="term" value="P:fatty acid catabolic process"/>
    <property type="evidence" value="ECO:0007669"/>
    <property type="project" value="TreeGrafter"/>
</dbReference>
<dbReference type="InterPro" id="IPR025652">
    <property type="entry name" value="TesB_C"/>
</dbReference>
<organism evidence="5 6">
    <name type="scientific">Gulosibacter macacae</name>
    <dbReference type="NCBI Taxonomy" id="2488791"/>
    <lineage>
        <taxon>Bacteria</taxon>
        <taxon>Bacillati</taxon>
        <taxon>Actinomycetota</taxon>
        <taxon>Actinomycetes</taxon>
        <taxon>Micrococcales</taxon>
        <taxon>Microbacteriaceae</taxon>
        <taxon>Gulosibacter</taxon>
    </lineage>
</organism>
<protein>
    <submittedName>
        <fullName evidence="5">Acyl-CoA thioesterase II</fullName>
    </submittedName>
</protein>
<keyword evidence="2" id="KW-0378">Hydrolase</keyword>
<proteinExistence type="inferred from homology"/>
<comment type="caution">
    <text evidence="5">The sequence shown here is derived from an EMBL/GenBank/DDBJ whole genome shotgun (WGS) entry which is preliminary data.</text>
</comment>
<dbReference type="InterPro" id="IPR029069">
    <property type="entry name" value="HotDog_dom_sf"/>
</dbReference>
<feature type="domain" description="Acyl-CoA thioesterase-like N-terminal HotDog" evidence="4">
    <location>
        <begin position="28"/>
        <end position="109"/>
    </location>
</feature>
<name>A0A3P3VW99_9MICO</name>
<dbReference type="Pfam" id="PF13622">
    <property type="entry name" value="4HBT_3"/>
    <property type="match status" value="1"/>
</dbReference>
<evidence type="ECO:0000313" key="6">
    <source>
        <dbReference type="Proteomes" id="UP000274391"/>
    </source>
</evidence>
<evidence type="ECO:0000256" key="1">
    <source>
        <dbReference type="ARBA" id="ARBA00006538"/>
    </source>
</evidence>
<comment type="similarity">
    <text evidence="1">Belongs to the C/M/P thioester hydrolase family.</text>
</comment>
<evidence type="ECO:0000259" key="4">
    <source>
        <dbReference type="Pfam" id="PF13622"/>
    </source>
</evidence>
<dbReference type="GO" id="GO:0006637">
    <property type="term" value="P:acyl-CoA metabolic process"/>
    <property type="evidence" value="ECO:0007669"/>
    <property type="project" value="InterPro"/>
</dbReference>
<dbReference type="CDD" id="cd03445">
    <property type="entry name" value="Thioesterase_II_repeat2"/>
    <property type="match status" value="1"/>
</dbReference>
<accession>A0A3P3VW99</accession>